<organism evidence="1 2">
    <name type="scientific">Euroglyphus maynei</name>
    <name type="common">Mayne's house dust mite</name>
    <dbReference type="NCBI Taxonomy" id="6958"/>
    <lineage>
        <taxon>Eukaryota</taxon>
        <taxon>Metazoa</taxon>
        <taxon>Ecdysozoa</taxon>
        <taxon>Arthropoda</taxon>
        <taxon>Chelicerata</taxon>
        <taxon>Arachnida</taxon>
        <taxon>Acari</taxon>
        <taxon>Acariformes</taxon>
        <taxon>Sarcoptiformes</taxon>
        <taxon>Astigmata</taxon>
        <taxon>Psoroptidia</taxon>
        <taxon>Analgoidea</taxon>
        <taxon>Pyroglyphidae</taxon>
        <taxon>Pyroglyphinae</taxon>
        <taxon>Euroglyphus</taxon>
    </lineage>
</organism>
<dbReference type="AlphaFoldDB" id="A0A1Y3BXA2"/>
<dbReference type="Proteomes" id="UP000194236">
    <property type="component" value="Unassembled WGS sequence"/>
</dbReference>
<keyword evidence="2" id="KW-1185">Reference proteome</keyword>
<feature type="non-terminal residue" evidence="1">
    <location>
        <position position="213"/>
    </location>
</feature>
<name>A0A1Y3BXA2_EURMA</name>
<dbReference type="EMBL" id="MUJZ01000420">
    <property type="protein sequence ID" value="OTF84156.1"/>
    <property type="molecule type" value="Genomic_DNA"/>
</dbReference>
<reference evidence="1 2" key="1">
    <citation type="submission" date="2017-03" db="EMBL/GenBank/DDBJ databases">
        <title>Genome Survey of Euroglyphus maynei.</title>
        <authorList>
            <person name="Arlian L.G."/>
            <person name="Morgan M.S."/>
            <person name="Rider S.D."/>
        </authorList>
    </citation>
    <scope>NUCLEOTIDE SEQUENCE [LARGE SCALE GENOMIC DNA]</scope>
    <source>
        <strain evidence="1">Arlian Lab</strain>
        <tissue evidence="1">Whole body</tissue>
    </source>
</reference>
<protein>
    <submittedName>
        <fullName evidence="1">Uncharacterized protein</fullName>
    </submittedName>
</protein>
<comment type="caution">
    <text evidence="1">The sequence shown here is derived from an EMBL/GenBank/DDBJ whole genome shotgun (WGS) entry which is preliminary data.</text>
</comment>
<evidence type="ECO:0000313" key="2">
    <source>
        <dbReference type="Proteomes" id="UP000194236"/>
    </source>
</evidence>
<proteinExistence type="predicted"/>
<accession>A0A1Y3BXA2</accession>
<evidence type="ECO:0000313" key="1">
    <source>
        <dbReference type="EMBL" id="OTF84156.1"/>
    </source>
</evidence>
<gene>
    <name evidence="1" type="ORF">BLA29_005954</name>
</gene>
<sequence>MAMVNGNNRITNFREILIFIASFMKNCSIGYENELNEYKKKNEILRIDNQAMFHNGSHFSSSNLLLSNNLRCAHLQMAKYKNCLLEVKKECNVLKNHISNMNNFQNKIKNEFSEQLGKLKTYLNITNPIVSAMPAKKKKSYTEALTGADINKIATDHLCIVKSSSPVIKDMNQALNILTEKINHKVLAANKISILNKIKTKEKLLIKCASEHS</sequence>